<evidence type="ECO:0000256" key="10">
    <source>
        <dbReference type="SAM" id="Phobius"/>
    </source>
</evidence>
<dbReference type="InterPro" id="IPR008266">
    <property type="entry name" value="Tyr_kinase_AS"/>
</dbReference>
<dbReference type="GO" id="GO:0007165">
    <property type="term" value="P:signal transduction"/>
    <property type="evidence" value="ECO:0007669"/>
    <property type="project" value="TreeGrafter"/>
</dbReference>
<dbReference type="PROSITE" id="PS00109">
    <property type="entry name" value="PROTEIN_KINASE_TYR"/>
    <property type="match status" value="1"/>
</dbReference>
<keyword evidence="10" id="KW-0472">Membrane</keyword>
<evidence type="ECO:0000256" key="9">
    <source>
        <dbReference type="ARBA" id="ARBA00048679"/>
    </source>
</evidence>
<dbReference type="InterPro" id="IPR050167">
    <property type="entry name" value="Ser_Thr_protein_kinase"/>
</dbReference>
<feature type="transmembrane region" description="Helical" evidence="10">
    <location>
        <begin position="269"/>
        <end position="287"/>
    </location>
</feature>
<evidence type="ECO:0000256" key="8">
    <source>
        <dbReference type="ARBA" id="ARBA00047899"/>
    </source>
</evidence>
<evidence type="ECO:0000256" key="3">
    <source>
        <dbReference type="ARBA" id="ARBA00012513"/>
    </source>
</evidence>
<evidence type="ECO:0000256" key="4">
    <source>
        <dbReference type="ARBA" id="ARBA00013948"/>
    </source>
</evidence>
<dbReference type="SUPFAM" id="SSF56112">
    <property type="entry name" value="Protein kinase-like (PK-like)"/>
    <property type="match status" value="1"/>
</dbReference>
<protein>
    <recommendedName>
        <fullName evidence="5">EKC/KEOPS complex subunit BUD32</fullName>
        <ecNumber evidence="3">2.7.11.1</ecNumber>
    </recommendedName>
    <alternativeName>
        <fullName evidence="6 7">Atypical Serine/threonine protein kinase BUD32</fullName>
    </alternativeName>
    <alternativeName>
        <fullName evidence="4">EKC/KEOPS complex subunit bud32</fullName>
    </alternativeName>
</protein>
<sequence length="292" mass="32334">MENIGSTSTIEPVRPGVVLKQPITFQTPGLAEKVDLCFSVEPLILQKLGQHPRIVKYLGQQGRGLLLGQASHSNLQAYIDSTPSIDLRQRIIWCRQLAEAICYIHSRGVVHSDLRPRNVLVHETTAGSRDLLLCDFGGSTCDELGLDGGCLPDGPFYHPSFGSNSTPALDIFGLGSLYYTIMTGHWPYRSTSGAPETIDEKIAYEEEIARAFNNGRYPDVTRILGGRVILACWTKQYSTADEVLRALDRELRIPVTVESAQENGHVSKLFLGGILITALVSSMYMLVRRQFR</sequence>
<keyword evidence="12" id="KW-0808">Transferase</keyword>
<evidence type="ECO:0000256" key="1">
    <source>
        <dbReference type="ARBA" id="ARBA00003747"/>
    </source>
</evidence>
<proteinExistence type="predicted"/>
<comment type="function">
    <text evidence="1">Component of the EKC/KEOPS complex that is required for the formation of a threonylcarbamoyl group on adenosine at position 37 (t(6)A37) in tRNAs that read codons beginning with adenine. The complex is probably involved in the transfer of the threonylcarbamoyl moiety of threonylcarbamoyl-AMP (TC-AMP) to the N6 group of A37. BUD32 has ATPase activity in the context of the EKC/KEOPS complex and likely plays a supporting role to the catalytic subunit KAE1. The EKC/KEOPS complex also promotes both telomere uncapping and telomere elongation. The complex is required for efficient recruitment of transcriptional coactivators.</text>
</comment>
<dbReference type="AlphaFoldDB" id="A0A2H4S702"/>
<accession>A0A2H4S702</accession>
<feature type="domain" description="Protein kinase" evidence="11">
    <location>
        <begin position="1"/>
        <end position="292"/>
    </location>
</feature>
<dbReference type="EC" id="2.7.11.1" evidence="3"/>
<evidence type="ECO:0000256" key="6">
    <source>
        <dbReference type="ARBA" id="ARBA00030980"/>
    </source>
</evidence>
<dbReference type="Gene3D" id="1.10.510.10">
    <property type="entry name" value="Transferase(Phosphotransferase) domain 1"/>
    <property type="match status" value="1"/>
</dbReference>
<reference evidence="12 13" key="1">
    <citation type="journal article" date="2017" name="BMC Genomics">
        <title>Chromosome level assembly and secondary metabolite potential of the parasitic fungus Cordyceps militaris.</title>
        <authorList>
            <person name="Kramer G.J."/>
            <person name="Nodwell J.R."/>
        </authorList>
    </citation>
    <scope>NUCLEOTIDE SEQUENCE [LARGE SCALE GENOMIC DNA]</scope>
    <source>
        <strain evidence="12 13">ATCC 34164</strain>
    </source>
</reference>
<dbReference type="GO" id="GO:0005524">
    <property type="term" value="F:ATP binding"/>
    <property type="evidence" value="ECO:0007669"/>
    <property type="project" value="InterPro"/>
</dbReference>
<name>A0A2H4S702_CORMI</name>
<dbReference type="PROSITE" id="PS50011">
    <property type="entry name" value="PROTEIN_KINASE_DOM"/>
    <property type="match status" value="1"/>
</dbReference>
<keyword evidence="10" id="KW-0812">Transmembrane</keyword>
<gene>
    <name evidence="12" type="ORF">A9K55_002296</name>
</gene>
<evidence type="ECO:0000313" key="12">
    <source>
        <dbReference type="EMBL" id="ATY58862.1"/>
    </source>
</evidence>
<dbReference type="GO" id="GO:0005737">
    <property type="term" value="C:cytoplasm"/>
    <property type="evidence" value="ECO:0007669"/>
    <property type="project" value="TreeGrafter"/>
</dbReference>
<dbReference type="Pfam" id="PF00069">
    <property type="entry name" value="Pkinase"/>
    <property type="match status" value="1"/>
</dbReference>
<evidence type="ECO:0000259" key="11">
    <source>
        <dbReference type="PROSITE" id="PS50011"/>
    </source>
</evidence>
<dbReference type="Proteomes" id="UP000323067">
    <property type="component" value="Chromosome iv"/>
</dbReference>
<keyword evidence="12" id="KW-0418">Kinase</keyword>
<evidence type="ECO:0000256" key="7">
    <source>
        <dbReference type="ARBA" id="ARBA00033194"/>
    </source>
</evidence>
<evidence type="ECO:0000256" key="2">
    <source>
        <dbReference type="ARBA" id="ARBA00011534"/>
    </source>
</evidence>
<dbReference type="VEuPathDB" id="FungiDB:CCM_09489"/>
<dbReference type="InterPro" id="IPR000719">
    <property type="entry name" value="Prot_kinase_dom"/>
</dbReference>
<comment type="subunit">
    <text evidence="2">Component of the EKC/KEOPS complex composed of at least BUD32, CGI121, GON7, KAE1 and PCC1; the whole complex dimerizes.</text>
</comment>
<organism evidence="12 13">
    <name type="scientific">Cordyceps militaris</name>
    <name type="common">Caterpillar fungus</name>
    <name type="synonym">Clavaria militaris</name>
    <dbReference type="NCBI Taxonomy" id="73501"/>
    <lineage>
        <taxon>Eukaryota</taxon>
        <taxon>Fungi</taxon>
        <taxon>Dikarya</taxon>
        <taxon>Ascomycota</taxon>
        <taxon>Pezizomycotina</taxon>
        <taxon>Sordariomycetes</taxon>
        <taxon>Hypocreomycetidae</taxon>
        <taxon>Hypocreales</taxon>
        <taxon>Cordycipitaceae</taxon>
        <taxon>Cordyceps</taxon>
    </lineage>
</organism>
<keyword evidence="10" id="KW-1133">Transmembrane helix</keyword>
<comment type="catalytic activity">
    <reaction evidence="8">
        <text>L-threonyl-[protein] + ATP = O-phospho-L-threonyl-[protein] + ADP + H(+)</text>
        <dbReference type="Rhea" id="RHEA:46608"/>
        <dbReference type="Rhea" id="RHEA-COMP:11060"/>
        <dbReference type="Rhea" id="RHEA-COMP:11605"/>
        <dbReference type="ChEBI" id="CHEBI:15378"/>
        <dbReference type="ChEBI" id="CHEBI:30013"/>
        <dbReference type="ChEBI" id="CHEBI:30616"/>
        <dbReference type="ChEBI" id="CHEBI:61977"/>
        <dbReference type="ChEBI" id="CHEBI:456216"/>
        <dbReference type="EC" id="2.7.11.1"/>
    </reaction>
</comment>
<dbReference type="CDD" id="cd00180">
    <property type="entry name" value="PKc"/>
    <property type="match status" value="1"/>
</dbReference>
<evidence type="ECO:0000313" key="13">
    <source>
        <dbReference type="Proteomes" id="UP000323067"/>
    </source>
</evidence>
<comment type="catalytic activity">
    <reaction evidence="9">
        <text>L-seryl-[protein] + ATP = O-phospho-L-seryl-[protein] + ADP + H(+)</text>
        <dbReference type="Rhea" id="RHEA:17989"/>
        <dbReference type="Rhea" id="RHEA-COMP:9863"/>
        <dbReference type="Rhea" id="RHEA-COMP:11604"/>
        <dbReference type="ChEBI" id="CHEBI:15378"/>
        <dbReference type="ChEBI" id="CHEBI:29999"/>
        <dbReference type="ChEBI" id="CHEBI:30616"/>
        <dbReference type="ChEBI" id="CHEBI:83421"/>
        <dbReference type="ChEBI" id="CHEBI:456216"/>
        <dbReference type="EC" id="2.7.11.1"/>
    </reaction>
</comment>
<dbReference type="EMBL" id="CP023322">
    <property type="protein sequence ID" value="ATY58862.1"/>
    <property type="molecule type" value="Genomic_DNA"/>
</dbReference>
<dbReference type="InterPro" id="IPR011009">
    <property type="entry name" value="Kinase-like_dom_sf"/>
</dbReference>
<dbReference type="GO" id="GO:0004674">
    <property type="term" value="F:protein serine/threonine kinase activity"/>
    <property type="evidence" value="ECO:0007669"/>
    <property type="project" value="UniProtKB-EC"/>
</dbReference>
<dbReference type="VEuPathDB" id="FungiDB:A9K55_002296"/>
<dbReference type="PANTHER" id="PTHR23257">
    <property type="entry name" value="SERINE-THREONINE PROTEIN KINASE"/>
    <property type="match status" value="1"/>
</dbReference>
<dbReference type="OrthoDB" id="1668230at2759"/>
<evidence type="ECO:0000256" key="5">
    <source>
        <dbReference type="ARBA" id="ARBA00019973"/>
    </source>
</evidence>